<keyword evidence="7" id="KW-1185">Reference proteome</keyword>
<keyword evidence="4" id="KW-0472">Membrane</keyword>
<dbReference type="PANTHER" id="PTHR11827">
    <property type="entry name" value="SOLUTE CARRIER FAMILY 12, CATION COTRANSPORTERS"/>
    <property type="match status" value="1"/>
</dbReference>
<feature type="domain" description="SLC12A transporter C-terminal" evidence="5">
    <location>
        <begin position="89"/>
        <end position="158"/>
    </location>
</feature>
<accession>A0ABD0P5F8</accession>
<organism evidence="6 7">
    <name type="scientific">Cirrhinus mrigala</name>
    <name type="common">Mrigala</name>
    <dbReference type="NCBI Taxonomy" id="683832"/>
    <lineage>
        <taxon>Eukaryota</taxon>
        <taxon>Metazoa</taxon>
        <taxon>Chordata</taxon>
        <taxon>Craniata</taxon>
        <taxon>Vertebrata</taxon>
        <taxon>Euteleostomi</taxon>
        <taxon>Actinopterygii</taxon>
        <taxon>Neopterygii</taxon>
        <taxon>Teleostei</taxon>
        <taxon>Ostariophysi</taxon>
        <taxon>Cypriniformes</taxon>
        <taxon>Cyprinidae</taxon>
        <taxon>Labeoninae</taxon>
        <taxon>Labeonini</taxon>
        <taxon>Cirrhinus</taxon>
    </lineage>
</organism>
<sequence>NVKSAMAAEKTKGFCHVVVSSNLRDGLSHLIQSAGLGGMKHNSVLMAWPMNWKQSNDPQSWKTFIETIRETTAAHQALLVAKNVDSFPHQERLGEGTIDVWWIVHDGGMLMLLPFLLQQHKVWRKCKMRIFTVAQLDDNSIQMKKDLQMFLYHLRLNAEVEVVEM</sequence>
<evidence type="ECO:0000256" key="3">
    <source>
        <dbReference type="ARBA" id="ARBA00022989"/>
    </source>
</evidence>
<evidence type="ECO:0000259" key="5">
    <source>
        <dbReference type="Pfam" id="PF03522"/>
    </source>
</evidence>
<dbReference type="AlphaFoldDB" id="A0ABD0P5F8"/>
<evidence type="ECO:0000313" key="7">
    <source>
        <dbReference type="Proteomes" id="UP001529510"/>
    </source>
</evidence>
<comment type="subcellular location">
    <subcellularLocation>
        <location evidence="1">Membrane</location>
        <topology evidence="1">Multi-pass membrane protein</topology>
    </subcellularLocation>
</comment>
<feature type="non-terminal residue" evidence="6">
    <location>
        <position position="165"/>
    </location>
</feature>
<keyword evidence="3" id="KW-1133">Transmembrane helix</keyword>
<comment type="caution">
    <text evidence="6">The sequence shown here is derived from an EMBL/GenBank/DDBJ whole genome shotgun (WGS) entry which is preliminary data.</text>
</comment>
<name>A0ABD0P5F8_CIRMR</name>
<evidence type="ECO:0000256" key="4">
    <source>
        <dbReference type="ARBA" id="ARBA00023136"/>
    </source>
</evidence>
<dbReference type="InterPro" id="IPR018491">
    <property type="entry name" value="SLC12_C"/>
</dbReference>
<dbReference type="InterPro" id="IPR004842">
    <property type="entry name" value="SLC12A_fam"/>
</dbReference>
<dbReference type="PANTHER" id="PTHR11827:SF47">
    <property type="entry name" value="SOLUTE CARRIER FAMILY 12 MEMBER 7"/>
    <property type="match status" value="1"/>
</dbReference>
<dbReference type="Pfam" id="PF03522">
    <property type="entry name" value="SLC12"/>
    <property type="match status" value="2"/>
</dbReference>
<dbReference type="Proteomes" id="UP001529510">
    <property type="component" value="Unassembled WGS sequence"/>
</dbReference>
<feature type="domain" description="SLC12A transporter C-terminal" evidence="5">
    <location>
        <begin position="6"/>
        <end position="80"/>
    </location>
</feature>
<protein>
    <recommendedName>
        <fullName evidence="5">SLC12A transporter C-terminal domain-containing protein</fullName>
    </recommendedName>
</protein>
<reference evidence="6 7" key="1">
    <citation type="submission" date="2024-05" db="EMBL/GenBank/DDBJ databases">
        <title>Genome sequencing and assembly of Indian major carp, Cirrhinus mrigala (Hamilton, 1822).</title>
        <authorList>
            <person name="Mohindra V."/>
            <person name="Chowdhury L.M."/>
            <person name="Lal K."/>
            <person name="Jena J.K."/>
        </authorList>
    </citation>
    <scope>NUCLEOTIDE SEQUENCE [LARGE SCALE GENOMIC DNA]</scope>
    <source>
        <strain evidence="6">CM1030</strain>
        <tissue evidence="6">Blood</tissue>
    </source>
</reference>
<dbReference type="GO" id="GO:0016020">
    <property type="term" value="C:membrane"/>
    <property type="evidence" value="ECO:0007669"/>
    <property type="project" value="UniProtKB-SubCell"/>
</dbReference>
<keyword evidence="2" id="KW-0812">Transmembrane</keyword>
<evidence type="ECO:0000256" key="1">
    <source>
        <dbReference type="ARBA" id="ARBA00004141"/>
    </source>
</evidence>
<evidence type="ECO:0000256" key="2">
    <source>
        <dbReference type="ARBA" id="ARBA00022692"/>
    </source>
</evidence>
<proteinExistence type="predicted"/>
<evidence type="ECO:0000313" key="6">
    <source>
        <dbReference type="EMBL" id="KAL0168501.1"/>
    </source>
</evidence>
<dbReference type="EMBL" id="JAMKFB020000018">
    <property type="protein sequence ID" value="KAL0168501.1"/>
    <property type="molecule type" value="Genomic_DNA"/>
</dbReference>
<gene>
    <name evidence="6" type="ORF">M9458_036723</name>
</gene>
<feature type="non-terminal residue" evidence="6">
    <location>
        <position position="1"/>
    </location>
</feature>